<dbReference type="RefSeq" id="XP_012939836.1">
    <property type="nucleotide sequence ID" value="XM_013084382.1"/>
</dbReference>
<dbReference type="PRINTS" id="PR00360">
    <property type="entry name" value="C2DOMAIN"/>
</dbReference>
<organism evidence="3 4">
    <name type="scientific">Aplysia californica</name>
    <name type="common">California sea hare</name>
    <dbReference type="NCBI Taxonomy" id="6500"/>
    <lineage>
        <taxon>Eukaryota</taxon>
        <taxon>Metazoa</taxon>
        <taxon>Spiralia</taxon>
        <taxon>Lophotrochozoa</taxon>
        <taxon>Mollusca</taxon>
        <taxon>Gastropoda</taxon>
        <taxon>Heterobranchia</taxon>
        <taxon>Euthyneura</taxon>
        <taxon>Tectipleura</taxon>
        <taxon>Aplysiida</taxon>
        <taxon>Aplysioidea</taxon>
        <taxon>Aplysiidae</taxon>
        <taxon>Aplysia</taxon>
    </lineage>
</organism>
<dbReference type="PANTHER" id="PTHR10024:SF377">
    <property type="entry name" value="SYNAPTOTAGMIN-15-LIKE ISOFORM X1"/>
    <property type="match status" value="1"/>
</dbReference>
<feature type="domain" description="C2" evidence="2">
    <location>
        <begin position="65"/>
        <end position="185"/>
    </location>
</feature>
<dbReference type="Proteomes" id="UP000694888">
    <property type="component" value="Unplaced"/>
</dbReference>
<dbReference type="Pfam" id="PF00168">
    <property type="entry name" value="C2"/>
    <property type="match status" value="1"/>
</dbReference>
<dbReference type="PANTHER" id="PTHR10024">
    <property type="entry name" value="SYNAPTOTAGMIN"/>
    <property type="match status" value="1"/>
</dbReference>
<dbReference type="InterPro" id="IPR000008">
    <property type="entry name" value="C2_dom"/>
</dbReference>
<reference evidence="4" key="1">
    <citation type="submission" date="2025-08" db="UniProtKB">
        <authorList>
            <consortium name="RefSeq"/>
        </authorList>
    </citation>
    <scope>IDENTIFICATION</scope>
</reference>
<feature type="non-terminal residue" evidence="4">
    <location>
        <position position="223"/>
    </location>
</feature>
<name>A0ABM1A321_APLCA</name>
<sequence length="223" mass="25859">MTTDRIPDFTLPPERVQPWCPRDRSGRVFNFSTHQRNSSVGSIKPDLYHHQSFSEDEESNLPESSHGRLWFSIIYDAAVSQLHVTLVKVKDLPGRSNNQQLRDPFVKMFLLPDERSFRVSKVKKKTLSPIYNETHTFQVSQDEVRSRVLRFSVYDVDKRRVRHSLGHVMIQLKAIELTKGDVMWSDLEPMVQAASTLGELQLSLVYYPQNDKVKVGVHRARNL</sequence>
<proteinExistence type="predicted"/>
<evidence type="ECO:0000313" key="3">
    <source>
        <dbReference type="Proteomes" id="UP000694888"/>
    </source>
</evidence>
<dbReference type="GeneID" id="106012198"/>
<dbReference type="PROSITE" id="PS50004">
    <property type="entry name" value="C2"/>
    <property type="match status" value="1"/>
</dbReference>
<keyword evidence="1" id="KW-0677">Repeat</keyword>
<dbReference type="Gene3D" id="2.60.40.150">
    <property type="entry name" value="C2 domain"/>
    <property type="match status" value="1"/>
</dbReference>
<evidence type="ECO:0000313" key="4">
    <source>
        <dbReference type="RefSeq" id="XP_012939836.1"/>
    </source>
</evidence>
<dbReference type="CDD" id="cd08390">
    <property type="entry name" value="C2A_Synaptotagmin-15-17"/>
    <property type="match status" value="1"/>
</dbReference>
<keyword evidence="3" id="KW-1185">Reference proteome</keyword>
<dbReference type="InterPro" id="IPR047897">
    <property type="entry name" value="Synaptotagmin-15/17_C2A"/>
</dbReference>
<dbReference type="SUPFAM" id="SSF49562">
    <property type="entry name" value="C2 domain (Calcium/lipid-binding domain, CaLB)"/>
    <property type="match status" value="1"/>
</dbReference>
<accession>A0ABM1A321</accession>
<evidence type="ECO:0000256" key="1">
    <source>
        <dbReference type="ARBA" id="ARBA00022737"/>
    </source>
</evidence>
<dbReference type="SMART" id="SM00239">
    <property type="entry name" value="C2"/>
    <property type="match status" value="1"/>
</dbReference>
<protein>
    <submittedName>
        <fullName evidence="4">Synaptotagmin-15</fullName>
    </submittedName>
</protein>
<dbReference type="InterPro" id="IPR035892">
    <property type="entry name" value="C2_domain_sf"/>
</dbReference>
<evidence type="ECO:0000259" key="2">
    <source>
        <dbReference type="PROSITE" id="PS50004"/>
    </source>
</evidence>
<gene>
    <name evidence="4" type="primary">LOC106012198</name>
</gene>